<dbReference type="AlphaFoldDB" id="G9N5S7"/>
<dbReference type="Proteomes" id="UP000007115">
    <property type="component" value="Unassembled WGS sequence"/>
</dbReference>
<dbReference type="VEuPathDB" id="FungiDB:TRIVIDRAFT_205041"/>
<dbReference type="EMBL" id="ABDF02000087">
    <property type="protein sequence ID" value="EHK18118.1"/>
    <property type="molecule type" value="Genomic_DNA"/>
</dbReference>
<dbReference type="HOGENOM" id="CLU_1652392_0_0_1"/>
<evidence type="ECO:0000313" key="2">
    <source>
        <dbReference type="Proteomes" id="UP000007115"/>
    </source>
</evidence>
<proteinExistence type="predicted"/>
<name>G9N5S7_HYPVG</name>
<dbReference type="RefSeq" id="XP_013952315.1">
    <property type="nucleotide sequence ID" value="XM_014096840.1"/>
</dbReference>
<organism evidence="1 2">
    <name type="scientific">Hypocrea virens (strain Gv29-8 / FGSC 10586)</name>
    <name type="common">Gliocladium virens</name>
    <name type="synonym">Trichoderma virens</name>
    <dbReference type="NCBI Taxonomy" id="413071"/>
    <lineage>
        <taxon>Eukaryota</taxon>
        <taxon>Fungi</taxon>
        <taxon>Dikarya</taxon>
        <taxon>Ascomycota</taxon>
        <taxon>Pezizomycotina</taxon>
        <taxon>Sordariomycetes</taxon>
        <taxon>Hypocreomycetidae</taxon>
        <taxon>Hypocreales</taxon>
        <taxon>Hypocreaceae</taxon>
        <taxon>Trichoderma</taxon>
    </lineage>
</organism>
<reference evidence="1 2" key="1">
    <citation type="journal article" date="2011" name="Genome Biol.">
        <title>Comparative genome sequence analysis underscores mycoparasitism as the ancestral life style of Trichoderma.</title>
        <authorList>
            <person name="Kubicek C.P."/>
            <person name="Herrera-Estrella A."/>
            <person name="Seidl-Seiboth V."/>
            <person name="Martinez D.A."/>
            <person name="Druzhinina I.S."/>
            <person name="Thon M."/>
            <person name="Zeilinger S."/>
            <person name="Casas-Flores S."/>
            <person name="Horwitz B.A."/>
            <person name="Mukherjee P.K."/>
            <person name="Mukherjee M."/>
            <person name="Kredics L."/>
            <person name="Alcaraz L.D."/>
            <person name="Aerts A."/>
            <person name="Antal Z."/>
            <person name="Atanasova L."/>
            <person name="Cervantes-Badillo M.G."/>
            <person name="Challacombe J."/>
            <person name="Chertkov O."/>
            <person name="McCluskey K."/>
            <person name="Coulpier F."/>
            <person name="Deshpande N."/>
            <person name="von Doehren H."/>
            <person name="Ebbole D.J."/>
            <person name="Esquivel-Naranjo E.U."/>
            <person name="Fekete E."/>
            <person name="Flipphi M."/>
            <person name="Glaser F."/>
            <person name="Gomez-Rodriguez E.Y."/>
            <person name="Gruber S."/>
            <person name="Han C."/>
            <person name="Henrissat B."/>
            <person name="Hermosa R."/>
            <person name="Hernandez-Onate M."/>
            <person name="Karaffa L."/>
            <person name="Kosti I."/>
            <person name="Le Crom S."/>
            <person name="Lindquist E."/>
            <person name="Lucas S."/>
            <person name="Luebeck M."/>
            <person name="Luebeck P.S."/>
            <person name="Margeot A."/>
            <person name="Metz B."/>
            <person name="Misra M."/>
            <person name="Nevalainen H."/>
            <person name="Omann M."/>
            <person name="Packer N."/>
            <person name="Perrone G."/>
            <person name="Uresti-Rivera E.E."/>
            <person name="Salamov A."/>
            <person name="Schmoll M."/>
            <person name="Seiboth B."/>
            <person name="Shapiro H."/>
            <person name="Sukno S."/>
            <person name="Tamayo-Ramos J.A."/>
            <person name="Tisch D."/>
            <person name="Wiest A."/>
            <person name="Wilkinson H.H."/>
            <person name="Zhang M."/>
            <person name="Coutinho P.M."/>
            <person name="Kenerley C.M."/>
            <person name="Monte E."/>
            <person name="Baker S.E."/>
            <person name="Grigoriev I.V."/>
        </authorList>
    </citation>
    <scope>NUCLEOTIDE SEQUENCE [LARGE SCALE GENOMIC DNA]</scope>
    <source>
        <strain evidence="2">Gv29-8 / FGSC 10586</strain>
    </source>
</reference>
<protein>
    <submittedName>
        <fullName evidence="1">Uncharacterized protein</fullName>
    </submittedName>
</protein>
<keyword evidence="2" id="KW-1185">Reference proteome</keyword>
<sequence>MGDVSRYLDGRWWVNLVREVLGWCAFDMGARRLLQPFEGQVYPARRVQLQPVSFNNSEKVQAIPPHCQGELDLSNAAVMTSITKCEQAASLNITFSTRRVWSAAGIAEEEEEENELAAYLPVRVRPATAWLSIVSGFAAFVLGRMDLPPQPLQFLSPISS</sequence>
<gene>
    <name evidence="1" type="ORF">TRIVIDRAFT_205041</name>
</gene>
<accession>G9N5S7</accession>
<dbReference type="GeneID" id="25790321"/>
<evidence type="ECO:0000313" key="1">
    <source>
        <dbReference type="EMBL" id="EHK18118.1"/>
    </source>
</evidence>
<comment type="caution">
    <text evidence="1">The sequence shown here is derived from an EMBL/GenBank/DDBJ whole genome shotgun (WGS) entry which is preliminary data.</text>
</comment>
<dbReference type="InParanoid" id="G9N5S7"/>